<feature type="signal peptide" evidence="2">
    <location>
        <begin position="1"/>
        <end position="24"/>
    </location>
</feature>
<dbReference type="PROSITE" id="PS50914">
    <property type="entry name" value="BON"/>
    <property type="match status" value="1"/>
</dbReference>
<dbReference type="PATRIC" id="fig|908627.4.peg.4774"/>
<dbReference type="PANTHER" id="PTHR34606:SF15">
    <property type="entry name" value="BON DOMAIN-CONTAINING PROTEIN"/>
    <property type="match status" value="1"/>
</dbReference>
<dbReference type="PANTHER" id="PTHR34606">
    <property type="entry name" value="BON DOMAIN-CONTAINING PROTEIN"/>
    <property type="match status" value="1"/>
</dbReference>
<dbReference type="InterPro" id="IPR051686">
    <property type="entry name" value="Lipoprotein_DolP"/>
</dbReference>
<feature type="domain" description="BON" evidence="3">
    <location>
        <begin position="52"/>
        <end position="119"/>
    </location>
</feature>
<name>A0A0J1CUH3_9BURK</name>
<evidence type="ECO:0000256" key="1">
    <source>
        <dbReference type="SAM" id="MobiDB-lite"/>
    </source>
</evidence>
<feature type="chain" id="PRO_5005249154" evidence="2">
    <location>
        <begin position="25"/>
        <end position="122"/>
    </location>
</feature>
<dbReference type="InterPro" id="IPR007055">
    <property type="entry name" value="BON_dom"/>
</dbReference>
<feature type="region of interest" description="Disordered" evidence="1">
    <location>
        <begin position="29"/>
        <end position="50"/>
    </location>
</feature>
<evidence type="ECO:0000256" key="2">
    <source>
        <dbReference type="SAM" id="SignalP"/>
    </source>
</evidence>
<organism evidence="4 5">
    <name type="scientific">Caballeronia mineralivorans PML1(12)</name>
    <dbReference type="NCBI Taxonomy" id="908627"/>
    <lineage>
        <taxon>Bacteria</taxon>
        <taxon>Pseudomonadati</taxon>
        <taxon>Pseudomonadota</taxon>
        <taxon>Betaproteobacteria</taxon>
        <taxon>Burkholderiales</taxon>
        <taxon>Burkholderiaceae</taxon>
        <taxon>Caballeronia</taxon>
    </lineage>
</organism>
<feature type="compositionally biased region" description="Polar residues" evidence="1">
    <location>
        <begin position="29"/>
        <end position="38"/>
    </location>
</feature>
<gene>
    <name evidence="4" type="ORF">EOS_21345</name>
</gene>
<proteinExistence type="predicted"/>
<dbReference type="EMBL" id="AEJF01000131">
    <property type="protein sequence ID" value="KLU24250.1"/>
    <property type="molecule type" value="Genomic_DNA"/>
</dbReference>
<dbReference type="OrthoDB" id="9035457at2"/>
<dbReference type="RefSeq" id="WP_047848682.1">
    <property type="nucleotide sequence ID" value="NZ_AEJF01000131.1"/>
</dbReference>
<evidence type="ECO:0000313" key="4">
    <source>
        <dbReference type="EMBL" id="KLU24250.1"/>
    </source>
</evidence>
<dbReference type="Pfam" id="PF04972">
    <property type="entry name" value="BON"/>
    <property type="match status" value="1"/>
</dbReference>
<reference evidence="4 5" key="1">
    <citation type="journal article" date="2015" name="Genome Announc.">
        <title>Draft Genome Sequence of Burkholderia sp. Strain PML1(12), an Ectomycorrhizosphere-Inhabiting Bacterium with Effective Mineral-Weathering Ability.</title>
        <authorList>
            <person name="Uroz S."/>
            <person name="Oger P."/>
        </authorList>
    </citation>
    <scope>NUCLEOTIDE SEQUENCE [LARGE SCALE GENOMIC DNA]</scope>
    <source>
        <strain evidence="5">PML1(12)</strain>
    </source>
</reference>
<accession>A0A0J1CUH3</accession>
<dbReference type="AlphaFoldDB" id="A0A0J1CUH3"/>
<comment type="caution">
    <text evidence="4">The sequence shown here is derived from an EMBL/GenBank/DDBJ whole genome shotgun (WGS) entry which is preliminary data.</text>
</comment>
<dbReference type="Proteomes" id="UP000035963">
    <property type="component" value="Unassembled WGS sequence"/>
</dbReference>
<dbReference type="Gene3D" id="3.30.1340.30">
    <property type="match status" value="1"/>
</dbReference>
<keyword evidence="2" id="KW-0732">Signal</keyword>
<keyword evidence="5" id="KW-1185">Reference proteome</keyword>
<protein>
    <submittedName>
        <fullName evidence="4">Transporter</fullName>
    </submittedName>
</protein>
<sequence length="122" mass="12265">MKAIKTFKLIGGVLIVVVSINAWSQTSESAVTSTQSSMAPADGGSAKAARQGNRALSKKVLRALSKGGVNTSRINVIAKGGAVALAGSVTDPTQSDKASEVAKGVPGVTSVKNSLTLKEVGQ</sequence>
<evidence type="ECO:0000313" key="5">
    <source>
        <dbReference type="Proteomes" id="UP000035963"/>
    </source>
</evidence>
<evidence type="ECO:0000259" key="3">
    <source>
        <dbReference type="PROSITE" id="PS50914"/>
    </source>
</evidence>